<dbReference type="CDD" id="cd00093">
    <property type="entry name" value="HTH_XRE"/>
    <property type="match status" value="1"/>
</dbReference>
<dbReference type="AlphaFoldDB" id="A0A1G7VAE1"/>
<sequence>MEIGTLLRKLRDHHKVSSRLIAEKVGISHTTYLDWEHEKSSPSLKHFFRLADAFKMTPVDMISYLTGEAMPDQNQSSHLWNANDVRKILKDYQEHFELLKDLKKDQN</sequence>
<dbReference type="GO" id="GO:0003677">
    <property type="term" value="F:DNA binding"/>
    <property type="evidence" value="ECO:0007669"/>
    <property type="project" value="InterPro"/>
</dbReference>
<accession>A0A1G7VAE1</accession>
<evidence type="ECO:0000313" key="2">
    <source>
        <dbReference type="EMBL" id="SDG56511.1"/>
    </source>
</evidence>
<dbReference type="OrthoDB" id="959032at2"/>
<dbReference type="SMART" id="SM00530">
    <property type="entry name" value="HTH_XRE"/>
    <property type="match status" value="1"/>
</dbReference>
<dbReference type="EMBL" id="FNAN01000020">
    <property type="protein sequence ID" value="SDG56511.1"/>
    <property type="molecule type" value="Genomic_DNA"/>
</dbReference>
<keyword evidence="3" id="KW-1185">Reference proteome</keyword>
<evidence type="ECO:0000313" key="3">
    <source>
        <dbReference type="Proteomes" id="UP000198748"/>
    </source>
</evidence>
<dbReference type="InterPro" id="IPR001387">
    <property type="entry name" value="Cro/C1-type_HTH"/>
</dbReference>
<dbReference type="Proteomes" id="UP000198748">
    <property type="component" value="Unassembled WGS sequence"/>
</dbReference>
<feature type="domain" description="HTH cro/C1-type" evidence="1">
    <location>
        <begin position="7"/>
        <end position="61"/>
    </location>
</feature>
<dbReference type="SUPFAM" id="SSF47413">
    <property type="entry name" value="lambda repressor-like DNA-binding domains"/>
    <property type="match status" value="1"/>
</dbReference>
<name>A0A1G7VAE1_9BACT</name>
<proteinExistence type="predicted"/>
<dbReference type="InterPro" id="IPR010982">
    <property type="entry name" value="Lambda_DNA-bd_dom_sf"/>
</dbReference>
<reference evidence="3" key="1">
    <citation type="submission" date="2016-10" db="EMBL/GenBank/DDBJ databases">
        <authorList>
            <person name="Varghese N."/>
            <person name="Submissions S."/>
        </authorList>
    </citation>
    <scope>NUCLEOTIDE SEQUENCE [LARGE SCALE GENOMIC DNA]</scope>
    <source>
        <strain evidence="3">DSM 25329</strain>
    </source>
</reference>
<gene>
    <name evidence="2" type="ORF">SAMN04487996_12011</name>
</gene>
<organism evidence="2 3">
    <name type="scientific">Dyadobacter soli</name>
    <dbReference type="NCBI Taxonomy" id="659014"/>
    <lineage>
        <taxon>Bacteria</taxon>
        <taxon>Pseudomonadati</taxon>
        <taxon>Bacteroidota</taxon>
        <taxon>Cytophagia</taxon>
        <taxon>Cytophagales</taxon>
        <taxon>Spirosomataceae</taxon>
        <taxon>Dyadobacter</taxon>
    </lineage>
</organism>
<dbReference type="PROSITE" id="PS50943">
    <property type="entry name" value="HTH_CROC1"/>
    <property type="match status" value="1"/>
</dbReference>
<evidence type="ECO:0000259" key="1">
    <source>
        <dbReference type="PROSITE" id="PS50943"/>
    </source>
</evidence>
<dbReference type="RefSeq" id="WP_090156386.1">
    <property type="nucleotide sequence ID" value="NZ_FNAN01000020.1"/>
</dbReference>
<dbReference type="Pfam" id="PF01381">
    <property type="entry name" value="HTH_3"/>
    <property type="match status" value="1"/>
</dbReference>
<protein>
    <submittedName>
        <fullName evidence="2">Transcriptional regulator, contains XRE-family HTH domain</fullName>
    </submittedName>
</protein>
<dbReference type="Gene3D" id="1.10.260.40">
    <property type="entry name" value="lambda repressor-like DNA-binding domains"/>
    <property type="match status" value="1"/>
</dbReference>
<dbReference type="STRING" id="659014.SAMN04487996_12011"/>